<dbReference type="EMBL" id="CP031320">
    <property type="protein sequence ID" value="AXK37171.1"/>
    <property type="molecule type" value="Genomic_DNA"/>
</dbReference>
<proteinExistence type="predicted"/>
<dbReference type="KEGG" id="sarm:DVA86_07880"/>
<sequence>MDRQGTQGEGARGQGTAAYATFGLAPATRAGGVLPDGAYQAHREYLDFTVDGAPLLPRLDGVDAVSPLAADMGPSIFTAHVRRLLLEAEAPLADGRYVLYGCPECEGLDCGAVTAVIEREGGPDGADDGAIVWRDFAWQTELTADLGRDGYPGVGPYRFRAAEYRAVLERLLAEGGERPAPRRVLLVGARAAVLNRLANALRQTGIGTEIAHDPANTDAAELRTYGAVAFGRGIGDEQRQAARAAFEAAGSDAAFVDGLAPAIPVLVAQIEQALDRGPHGQRQLAGLEAADGTVTVHVGLPCRVRLTAYRLDRLFRTHTRELLDETLEPGSHRFTLDAKTARGETYVVARAPGGVLVAPAARARAGAA</sequence>
<reference evidence="1 2" key="1">
    <citation type="submission" date="2018-07" db="EMBL/GenBank/DDBJ databases">
        <title>Draft genome of the type strain Streptomyces armeniacus ATCC 15676.</title>
        <authorList>
            <person name="Labana P."/>
            <person name="Gosse J.T."/>
            <person name="Boddy C.N."/>
        </authorList>
    </citation>
    <scope>NUCLEOTIDE SEQUENCE [LARGE SCALE GENOMIC DNA]</scope>
    <source>
        <strain evidence="1 2">ATCC 15676</strain>
    </source>
</reference>
<dbReference type="Proteomes" id="UP000254425">
    <property type="component" value="Chromosome"/>
</dbReference>
<accession>A0A345XZV5</accession>
<evidence type="ECO:0000313" key="2">
    <source>
        <dbReference type="Proteomes" id="UP000254425"/>
    </source>
</evidence>
<organism evidence="1 2">
    <name type="scientific">Streptomyces armeniacus</name>
    <dbReference type="NCBI Taxonomy" id="83291"/>
    <lineage>
        <taxon>Bacteria</taxon>
        <taxon>Bacillati</taxon>
        <taxon>Actinomycetota</taxon>
        <taxon>Actinomycetes</taxon>
        <taxon>Kitasatosporales</taxon>
        <taxon>Streptomycetaceae</taxon>
        <taxon>Streptomyces</taxon>
    </lineage>
</organism>
<keyword evidence="2" id="KW-1185">Reference proteome</keyword>
<protein>
    <submittedName>
        <fullName evidence="1">Oxidoreductase</fullName>
    </submittedName>
</protein>
<evidence type="ECO:0000313" key="1">
    <source>
        <dbReference type="EMBL" id="AXK37171.1"/>
    </source>
</evidence>
<gene>
    <name evidence="1" type="ORF">DVA86_07880</name>
</gene>
<name>A0A345XZV5_9ACTN</name>
<dbReference type="AlphaFoldDB" id="A0A345XZV5"/>